<dbReference type="InterPro" id="IPR052580">
    <property type="entry name" value="Lipid_Hydrolase"/>
</dbReference>
<sequence>MIIYIKNRSHNFNGDKIFLYQPYKNILYIFKMDDVANKTIKHLVISGGGPAGFVTYGALKQTALSNVWDLSNIKSIYGTSIGAFMGIIVSLNYDWKWLDDYFINRPWEKIVSLNVDIILKFYTNKGILDEMFICQAIKPLLTAKDLNENCTLRELYEFNNIDIHIYSTNINNKSLEKVDISHSTHPEMTLMRALSMSMAYPLVFKPVLNDGDCFIDGGLVNNFPLNDCILQQKCDDSEILAIKNIWCMSENKINNDTDIFNFMIFLVKRMQYSICTEKHQPDIKNIIKCKINDICDLNDWYPSVSTPESRRSLVISGENQANDWINNIKTIR</sequence>
<accession>A0A6C0HQ11</accession>
<dbReference type="InterPro" id="IPR016035">
    <property type="entry name" value="Acyl_Trfase/lysoPLipase"/>
</dbReference>
<dbReference type="Gene3D" id="3.40.1090.10">
    <property type="entry name" value="Cytosolic phospholipase A2 catalytic domain"/>
    <property type="match status" value="2"/>
</dbReference>
<name>A0A6C0HQ11_9ZZZZ</name>
<reference evidence="3" key="1">
    <citation type="journal article" date="2020" name="Nature">
        <title>Giant virus diversity and host interactions through global metagenomics.</title>
        <authorList>
            <person name="Schulz F."/>
            <person name="Roux S."/>
            <person name="Paez-Espino D."/>
            <person name="Jungbluth S."/>
            <person name="Walsh D.A."/>
            <person name="Denef V.J."/>
            <person name="McMahon K.D."/>
            <person name="Konstantinidis K.T."/>
            <person name="Eloe-Fadrosh E.A."/>
            <person name="Kyrpides N.C."/>
            <person name="Woyke T."/>
        </authorList>
    </citation>
    <scope>NUCLEOTIDE SEQUENCE</scope>
    <source>
        <strain evidence="3">GVMAG-M-3300023184-161</strain>
    </source>
</reference>
<feature type="domain" description="PNPLA" evidence="2">
    <location>
        <begin position="43"/>
        <end position="229"/>
    </location>
</feature>
<protein>
    <recommendedName>
        <fullName evidence="2">PNPLA domain-containing protein</fullName>
    </recommendedName>
</protein>
<dbReference type="AlphaFoldDB" id="A0A6C0HQ11"/>
<dbReference type="SUPFAM" id="SSF52151">
    <property type="entry name" value="FabD/lysophospholipase-like"/>
    <property type="match status" value="1"/>
</dbReference>
<dbReference type="EMBL" id="MN740000">
    <property type="protein sequence ID" value="QHT82440.1"/>
    <property type="molecule type" value="Genomic_DNA"/>
</dbReference>
<evidence type="ECO:0000259" key="2">
    <source>
        <dbReference type="PROSITE" id="PS51635"/>
    </source>
</evidence>
<evidence type="ECO:0000256" key="1">
    <source>
        <dbReference type="ARBA" id="ARBA00023098"/>
    </source>
</evidence>
<organism evidence="3">
    <name type="scientific">viral metagenome</name>
    <dbReference type="NCBI Taxonomy" id="1070528"/>
    <lineage>
        <taxon>unclassified sequences</taxon>
        <taxon>metagenomes</taxon>
        <taxon>organismal metagenomes</taxon>
    </lineage>
</organism>
<dbReference type="InterPro" id="IPR002641">
    <property type="entry name" value="PNPLA_dom"/>
</dbReference>
<keyword evidence="1" id="KW-0443">Lipid metabolism</keyword>
<dbReference type="PANTHER" id="PTHR46394">
    <property type="entry name" value="ANNEXIN"/>
    <property type="match status" value="1"/>
</dbReference>
<evidence type="ECO:0000313" key="3">
    <source>
        <dbReference type="EMBL" id="QHT82440.1"/>
    </source>
</evidence>
<dbReference type="Pfam" id="PF01734">
    <property type="entry name" value="Patatin"/>
    <property type="match status" value="1"/>
</dbReference>
<dbReference type="PANTHER" id="PTHR46394:SF1">
    <property type="entry name" value="PNPLA DOMAIN-CONTAINING PROTEIN"/>
    <property type="match status" value="1"/>
</dbReference>
<dbReference type="PROSITE" id="PS51635">
    <property type="entry name" value="PNPLA"/>
    <property type="match status" value="1"/>
</dbReference>
<dbReference type="GO" id="GO:0006629">
    <property type="term" value="P:lipid metabolic process"/>
    <property type="evidence" value="ECO:0007669"/>
    <property type="project" value="UniProtKB-KW"/>
</dbReference>
<proteinExistence type="predicted"/>